<reference evidence="13" key="2">
    <citation type="submission" date="2018-05" db="EMBL/GenBank/DDBJ databases">
        <title>OmerRS3 (Oryza meridionalis Reference Sequence Version 3).</title>
        <authorList>
            <person name="Zhang J."/>
            <person name="Kudrna D."/>
            <person name="Lee S."/>
            <person name="Talag J."/>
            <person name="Welchert J."/>
            <person name="Wing R.A."/>
        </authorList>
    </citation>
    <scope>NUCLEOTIDE SEQUENCE [LARGE SCALE GENOMIC DNA]</scope>
    <source>
        <strain evidence="13">cv. OR44</strain>
    </source>
</reference>
<dbReference type="GO" id="GO:0015979">
    <property type="term" value="P:photosynthesis"/>
    <property type="evidence" value="ECO:0007669"/>
    <property type="project" value="UniProtKB-KW"/>
</dbReference>
<dbReference type="Proteomes" id="UP000008021">
    <property type="component" value="Chromosome 7"/>
</dbReference>
<evidence type="ECO:0000256" key="11">
    <source>
        <dbReference type="ARBA" id="ARBA00023276"/>
    </source>
</evidence>
<keyword evidence="7" id="KW-0934">Plastid</keyword>
<keyword evidence="6" id="KW-0602">Photosynthesis</keyword>
<evidence type="ECO:0000256" key="12">
    <source>
        <dbReference type="SAM" id="Phobius"/>
    </source>
</evidence>
<comment type="function">
    <text evidence="1">Associated with the oxygen-evolving complex of photosystem II.</text>
</comment>
<feature type="transmembrane region" description="Helical" evidence="12">
    <location>
        <begin position="251"/>
        <end position="270"/>
    </location>
</feature>
<evidence type="ECO:0000256" key="6">
    <source>
        <dbReference type="ARBA" id="ARBA00022531"/>
    </source>
</evidence>
<evidence type="ECO:0000256" key="10">
    <source>
        <dbReference type="ARBA" id="ARBA00023136"/>
    </source>
</evidence>
<dbReference type="Gramene" id="OMERI07G01570.1">
    <property type="protein sequence ID" value="OMERI07G01570.1"/>
    <property type="gene ID" value="OMERI07G01570"/>
</dbReference>
<dbReference type="GO" id="GO:0009654">
    <property type="term" value="C:photosystem II oxygen evolving complex"/>
    <property type="evidence" value="ECO:0007669"/>
    <property type="project" value="InterPro"/>
</dbReference>
<keyword evidence="14" id="KW-1185">Reference proteome</keyword>
<dbReference type="HOGENOM" id="CLU_1108561_0_0_1"/>
<dbReference type="Pfam" id="PF04725">
    <property type="entry name" value="PsbR"/>
    <property type="match status" value="2"/>
</dbReference>
<dbReference type="PANTHER" id="PTHR34369:SF7">
    <property type="entry name" value="PHOTOSYSTEM II 10 KDA POLYPEPTIDE, CHLOROPLASTIC"/>
    <property type="match status" value="1"/>
</dbReference>
<evidence type="ECO:0000256" key="2">
    <source>
        <dbReference type="ARBA" id="ARBA00004334"/>
    </source>
</evidence>
<dbReference type="InterPro" id="IPR006814">
    <property type="entry name" value="PSII_PsbR"/>
</dbReference>
<sequence>MAASVMASLALKPSASPLLERSKLRGKGTMARPSLIIVAKKAKKIQTSQPYVMVCHHLGPAGGVVFKEGVDASGRVAKGKGLYQFSNKYGANVDGYSPIYTPEEWSSTGDVYVGGKAGLLLWAITLAGILVGGAILVYNTTSVMASCALKPSPSPFLEQTRIRAIQPSSRPSLFRVMAKKAKKIQTSQPFGPGGGLNLKDGVDASGRPIKGKGVYQFASKYGANVDGYSPIYNPEEWSPSGDVYTGGKTGLLLWAVTLSGILLAGALLVYNTSALAS</sequence>
<keyword evidence="12" id="KW-0812">Transmembrane</keyword>
<evidence type="ECO:0000256" key="9">
    <source>
        <dbReference type="ARBA" id="ARBA00023078"/>
    </source>
</evidence>
<name>A0A0E0E7C6_9ORYZ</name>
<keyword evidence="11" id="KW-0604">Photosystem II</keyword>
<keyword evidence="8" id="KW-0809">Transit peptide</keyword>
<organism evidence="13">
    <name type="scientific">Oryza meridionalis</name>
    <dbReference type="NCBI Taxonomy" id="40149"/>
    <lineage>
        <taxon>Eukaryota</taxon>
        <taxon>Viridiplantae</taxon>
        <taxon>Streptophyta</taxon>
        <taxon>Embryophyta</taxon>
        <taxon>Tracheophyta</taxon>
        <taxon>Spermatophyta</taxon>
        <taxon>Magnoliopsida</taxon>
        <taxon>Liliopsida</taxon>
        <taxon>Poales</taxon>
        <taxon>Poaceae</taxon>
        <taxon>BOP clade</taxon>
        <taxon>Oryzoideae</taxon>
        <taxon>Oryzeae</taxon>
        <taxon>Oryzinae</taxon>
        <taxon>Oryza</taxon>
    </lineage>
</organism>
<evidence type="ECO:0000256" key="3">
    <source>
        <dbReference type="ARBA" id="ARBA00006659"/>
    </source>
</evidence>
<evidence type="ECO:0000313" key="13">
    <source>
        <dbReference type="EnsemblPlants" id="OMERI07G01570.1"/>
    </source>
</evidence>
<keyword evidence="10 12" id="KW-0472">Membrane</keyword>
<evidence type="ECO:0000256" key="1">
    <source>
        <dbReference type="ARBA" id="ARBA00002966"/>
    </source>
</evidence>
<keyword evidence="9" id="KW-0793">Thylakoid</keyword>
<evidence type="ECO:0000256" key="8">
    <source>
        <dbReference type="ARBA" id="ARBA00022946"/>
    </source>
</evidence>
<reference evidence="13" key="1">
    <citation type="submission" date="2015-04" db="UniProtKB">
        <authorList>
            <consortium name="EnsemblPlants"/>
        </authorList>
    </citation>
    <scope>IDENTIFICATION</scope>
</reference>
<dbReference type="STRING" id="40149.A0A0E0E7C6"/>
<keyword evidence="5" id="KW-0150">Chloroplast</keyword>
<accession>A0A0E0E7C6</accession>
<dbReference type="EnsemblPlants" id="OMERI07G01570.1">
    <property type="protein sequence ID" value="OMERI07G01570.1"/>
    <property type="gene ID" value="OMERI07G01570"/>
</dbReference>
<evidence type="ECO:0000313" key="14">
    <source>
        <dbReference type="Proteomes" id="UP000008021"/>
    </source>
</evidence>
<evidence type="ECO:0000256" key="5">
    <source>
        <dbReference type="ARBA" id="ARBA00022528"/>
    </source>
</evidence>
<keyword evidence="12" id="KW-1133">Transmembrane helix</keyword>
<dbReference type="eggNOG" id="ENOG502RZG6">
    <property type="taxonomic scope" value="Eukaryota"/>
</dbReference>
<dbReference type="GO" id="GO:0009535">
    <property type="term" value="C:chloroplast thylakoid membrane"/>
    <property type="evidence" value="ECO:0007669"/>
    <property type="project" value="UniProtKB-SubCell"/>
</dbReference>
<evidence type="ECO:0000256" key="7">
    <source>
        <dbReference type="ARBA" id="ARBA00022640"/>
    </source>
</evidence>
<evidence type="ECO:0000256" key="4">
    <source>
        <dbReference type="ARBA" id="ARBA00018725"/>
    </source>
</evidence>
<dbReference type="PANTHER" id="PTHR34369">
    <property type="entry name" value="PHOTOSYSTEM II 10 KDA POLYPEPTIDE, CHLOROPLASTIC"/>
    <property type="match status" value="1"/>
</dbReference>
<dbReference type="AlphaFoldDB" id="A0A0E0E7C6"/>
<comment type="similarity">
    <text evidence="3">Belongs to the psbR family.</text>
</comment>
<proteinExistence type="inferred from homology"/>
<comment type="subcellular location">
    <subcellularLocation>
        <location evidence="2">Plastid</location>
        <location evidence="2">Chloroplast thylakoid membrane</location>
    </subcellularLocation>
</comment>
<protein>
    <recommendedName>
        <fullName evidence="4">Photosystem II 10 kDa polypeptide, chloroplastic</fullName>
    </recommendedName>
</protein>
<feature type="transmembrane region" description="Helical" evidence="12">
    <location>
        <begin position="119"/>
        <end position="138"/>
    </location>
</feature>